<dbReference type="AlphaFoldDB" id="A0A1D8UTE3"/>
<proteinExistence type="predicted"/>
<keyword evidence="2" id="KW-1185">Reference proteome</keyword>
<accession>A0A1D8UTE3</accession>
<reference evidence="1 2" key="1">
    <citation type="journal article" date="2016" name="Microb. Cell Fact.">
        <title>Dissection of exopolysaccharide biosynthesis in Kozakia baliensis.</title>
        <authorList>
            <person name="Brandt J.U."/>
            <person name="Jakob F."/>
            <person name="Behr J."/>
            <person name="Geissler A.J."/>
            <person name="Vogel R.F."/>
        </authorList>
    </citation>
    <scope>NUCLEOTIDE SEQUENCE [LARGE SCALE GENOMIC DNA]</scope>
    <source>
        <strain evidence="1 2">DSM 14400</strain>
    </source>
</reference>
<name>A0A1D8UTE3_9PROT</name>
<sequence length="177" mass="19091">MAEDSRLQIEIPSYALEFSKKNLRKSLRIAGNEVARTARSEIRNSIGGGRLYYGPGGSIQYRGGAASGRHRASSPGEAPANETGTLARSIKVVVLRNKDAIGVRDAAFYAKMLEAGAKGGAPGRKNQRNRGQIYASGGRVLEPRPFLSKALAERAPSIQRRLADAAIKDVVMERVKK</sequence>
<organism evidence="1 2">
    <name type="scientific">Kozakia baliensis</name>
    <dbReference type="NCBI Taxonomy" id="153496"/>
    <lineage>
        <taxon>Bacteria</taxon>
        <taxon>Pseudomonadati</taxon>
        <taxon>Pseudomonadota</taxon>
        <taxon>Alphaproteobacteria</taxon>
        <taxon>Acetobacterales</taxon>
        <taxon>Acetobacteraceae</taxon>
        <taxon>Kozakia</taxon>
    </lineage>
</organism>
<evidence type="ECO:0000313" key="1">
    <source>
        <dbReference type="EMBL" id="AOX16924.1"/>
    </source>
</evidence>
<protein>
    <submittedName>
        <fullName evidence="1">Uncharacterized protein</fullName>
    </submittedName>
</protein>
<dbReference type="OrthoDB" id="7284128at2"/>
<gene>
    <name evidence="1" type="ORF">A0U89_07000</name>
</gene>
<dbReference type="STRING" id="153496.A0U89_07000"/>
<dbReference type="Proteomes" id="UP000179145">
    <property type="component" value="Chromosome"/>
</dbReference>
<evidence type="ECO:0000313" key="2">
    <source>
        <dbReference type="Proteomes" id="UP000179145"/>
    </source>
</evidence>
<dbReference type="RefSeq" id="WP_070402625.1">
    <property type="nucleotide sequence ID" value="NZ_BJVW01000003.1"/>
</dbReference>
<dbReference type="EMBL" id="CP014674">
    <property type="protein sequence ID" value="AOX16924.1"/>
    <property type="molecule type" value="Genomic_DNA"/>
</dbReference>
<dbReference type="KEGG" id="kba:A0U89_07000"/>